<evidence type="ECO:0000313" key="2">
    <source>
        <dbReference type="EMBL" id="OJA08320.1"/>
    </source>
</evidence>
<organism evidence="2 3">
    <name type="scientific">Rhizopogon vesiculosus</name>
    <dbReference type="NCBI Taxonomy" id="180088"/>
    <lineage>
        <taxon>Eukaryota</taxon>
        <taxon>Fungi</taxon>
        <taxon>Dikarya</taxon>
        <taxon>Basidiomycota</taxon>
        <taxon>Agaricomycotina</taxon>
        <taxon>Agaricomycetes</taxon>
        <taxon>Agaricomycetidae</taxon>
        <taxon>Boletales</taxon>
        <taxon>Suillineae</taxon>
        <taxon>Rhizopogonaceae</taxon>
        <taxon>Rhizopogon</taxon>
    </lineage>
</organism>
<evidence type="ECO:0000256" key="1">
    <source>
        <dbReference type="SAM" id="SignalP"/>
    </source>
</evidence>
<reference evidence="2 3" key="1">
    <citation type="submission" date="2016-03" db="EMBL/GenBank/DDBJ databases">
        <title>Comparative genomics of the ectomycorrhizal sister species Rhizopogon vinicolor and Rhizopogon vesiculosus (Basidiomycota: Boletales) reveals a divergence of the mating type B locus.</title>
        <authorList>
            <person name="Mujic A.B."/>
            <person name="Kuo A."/>
            <person name="Tritt A."/>
            <person name="Lipzen A."/>
            <person name="Chen C."/>
            <person name="Johnson J."/>
            <person name="Sharma A."/>
            <person name="Barry K."/>
            <person name="Grigoriev I.V."/>
            <person name="Spatafora J.W."/>
        </authorList>
    </citation>
    <scope>NUCLEOTIDE SEQUENCE [LARGE SCALE GENOMIC DNA]</scope>
    <source>
        <strain evidence="2 3">AM-OR11-056</strain>
    </source>
</reference>
<name>A0A1J8Q4V1_9AGAM</name>
<accession>A0A1J8Q4V1</accession>
<sequence>VLPSFFSTHVPTLNVLLVALSLQFELASPTDMTPLLLAVLESIFEFSPPYTSVFLGVLECDVLPPDEDIGLADIDPRKETGKKPYSLCLETLICDPILPHWDWWLRANTNCKLGGSARSEAHHRHPCVASPSTRSTATMSAQTDLYMHDASPVESDMSIAYSELSDGTETQPIRNNTVHHQPQCIHELEDPSYFLERDTWYTSSADDSIEEFYLDRSTQSTFSAKQPLTPIGGYAALELGVTLVLCMKFYISEHKYFAKQIDNLVGESSLDRVTLMASIYRALVTFMTIHLQDFRDIPFFEDRTKVSFHHLHASLVSRRIDPFLRDTLKVSEMQVSPVKIETIVLAHPDKLITDVAIAGVIGGAHSACTVGAALGGEEVVTRLDEYIPNSPAGKVLRCVSVEEYEREVSANVSLKL</sequence>
<keyword evidence="1" id="KW-0732">Signal</keyword>
<evidence type="ECO:0000313" key="3">
    <source>
        <dbReference type="Proteomes" id="UP000183567"/>
    </source>
</evidence>
<feature type="chain" id="PRO_5012769237" evidence="1">
    <location>
        <begin position="28"/>
        <end position="416"/>
    </location>
</feature>
<comment type="caution">
    <text evidence="2">The sequence shown here is derived from an EMBL/GenBank/DDBJ whole genome shotgun (WGS) entry which is preliminary data.</text>
</comment>
<dbReference type="Proteomes" id="UP000183567">
    <property type="component" value="Unassembled WGS sequence"/>
</dbReference>
<feature type="signal peptide" evidence="1">
    <location>
        <begin position="1"/>
        <end position="27"/>
    </location>
</feature>
<keyword evidence="3" id="KW-1185">Reference proteome</keyword>
<dbReference type="AlphaFoldDB" id="A0A1J8Q4V1"/>
<dbReference type="EMBL" id="LVVM01006330">
    <property type="protein sequence ID" value="OJA08320.1"/>
    <property type="molecule type" value="Genomic_DNA"/>
</dbReference>
<protein>
    <submittedName>
        <fullName evidence="2">Uncharacterized protein</fullName>
    </submittedName>
</protein>
<dbReference type="OrthoDB" id="2596754at2759"/>
<proteinExistence type="predicted"/>
<gene>
    <name evidence="2" type="ORF">AZE42_11886</name>
</gene>
<feature type="non-terminal residue" evidence="2">
    <location>
        <position position="1"/>
    </location>
</feature>